<comment type="similarity">
    <text evidence="1">Belongs to the sigma-70 factor family. ECF subfamily.</text>
</comment>
<dbReference type="NCBIfam" id="TIGR02937">
    <property type="entry name" value="sigma70-ECF"/>
    <property type="match status" value="1"/>
</dbReference>
<dbReference type="Proteomes" id="UP000319209">
    <property type="component" value="Chromosome"/>
</dbReference>
<evidence type="ECO:0000259" key="5">
    <source>
        <dbReference type="Pfam" id="PF04542"/>
    </source>
</evidence>
<dbReference type="InterPro" id="IPR013325">
    <property type="entry name" value="RNA_pol_sigma_r2"/>
</dbReference>
<dbReference type="CDD" id="cd06171">
    <property type="entry name" value="Sigma70_r4"/>
    <property type="match status" value="1"/>
</dbReference>
<dbReference type="InterPro" id="IPR013249">
    <property type="entry name" value="RNA_pol_sigma70_r4_t2"/>
</dbReference>
<dbReference type="InterPro" id="IPR013324">
    <property type="entry name" value="RNA_pol_sigma_r3/r4-like"/>
</dbReference>
<feature type="domain" description="RNA polymerase sigma-70 region 2" evidence="5">
    <location>
        <begin position="27"/>
        <end position="93"/>
    </location>
</feature>
<dbReference type="PRINTS" id="PR00038">
    <property type="entry name" value="HTHLUXR"/>
</dbReference>
<dbReference type="EMBL" id="CP041637">
    <property type="protein sequence ID" value="QDO95194.1"/>
    <property type="molecule type" value="Genomic_DNA"/>
</dbReference>
<evidence type="ECO:0000313" key="7">
    <source>
        <dbReference type="EMBL" id="QDO95194.1"/>
    </source>
</evidence>
<keyword evidence="4" id="KW-0804">Transcription</keyword>
<dbReference type="InterPro" id="IPR036388">
    <property type="entry name" value="WH-like_DNA-bd_sf"/>
</dbReference>
<keyword evidence="8" id="KW-1185">Reference proteome</keyword>
<dbReference type="NCBIfam" id="TIGR02985">
    <property type="entry name" value="Sig70_bacteroi1"/>
    <property type="match status" value="1"/>
</dbReference>
<dbReference type="Pfam" id="PF08281">
    <property type="entry name" value="Sigma70_r4_2"/>
    <property type="match status" value="1"/>
</dbReference>
<sequence>MVLHNYDNEDILINRLRAGDETAYKHLYTLYYSELCNYINTLSGSMDVSQDLVQQAFIKVWHKRESFTIEHSLKKYIFRIAYNLFIDLTREHSKKNLLIEQLKYQVVNDMVESPTVDFDKMLNLLITEVDKLPEQCKKVFLLGKKDGLKYREIAEELNISIKTVERHMTKALKRLRENLKDNSDSVFLIITYLNRSFFLKR</sequence>
<feature type="domain" description="RNA polymerase sigma factor 70 region 4 type 2" evidence="6">
    <location>
        <begin position="124"/>
        <end position="175"/>
    </location>
</feature>
<evidence type="ECO:0000259" key="6">
    <source>
        <dbReference type="Pfam" id="PF08281"/>
    </source>
</evidence>
<dbReference type="AlphaFoldDB" id="A0A516GUJ5"/>
<dbReference type="InterPro" id="IPR039425">
    <property type="entry name" value="RNA_pol_sigma-70-like"/>
</dbReference>
<gene>
    <name evidence="7" type="ORF">FNB79_14835</name>
</gene>
<dbReference type="InterPro" id="IPR007627">
    <property type="entry name" value="RNA_pol_sigma70_r2"/>
</dbReference>
<dbReference type="InterPro" id="IPR014284">
    <property type="entry name" value="RNA_pol_sigma-70_dom"/>
</dbReference>
<evidence type="ECO:0000256" key="2">
    <source>
        <dbReference type="ARBA" id="ARBA00023015"/>
    </source>
</evidence>
<dbReference type="PANTHER" id="PTHR43133:SF46">
    <property type="entry name" value="RNA POLYMERASE SIGMA-70 FACTOR ECF SUBFAMILY"/>
    <property type="match status" value="1"/>
</dbReference>
<evidence type="ECO:0000256" key="3">
    <source>
        <dbReference type="ARBA" id="ARBA00023082"/>
    </source>
</evidence>
<evidence type="ECO:0000256" key="1">
    <source>
        <dbReference type="ARBA" id="ARBA00010641"/>
    </source>
</evidence>
<dbReference type="GO" id="GO:0006352">
    <property type="term" value="P:DNA-templated transcription initiation"/>
    <property type="evidence" value="ECO:0007669"/>
    <property type="project" value="InterPro"/>
</dbReference>
<organism evidence="7 8">
    <name type="scientific">Formosa sediminum</name>
    <dbReference type="NCBI Taxonomy" id="2594004"/>
    <lineage>
        <taxon>Bacteria</taxon>
        <taxon>Pseudomonadati</taxon>
        <taxon>Bacteroidota</taxon>
        <taxon>Flavobacteriia</taxon>
        <taxon>Flavobacteriales</taxon>
        <taxon>Flavobacteriaceae</taxon>
        <taxon>Formosa</taxon>
    </lineage>
</organism>
<dbReference type="GO" id="GO:0016987">
    <property type="term" value="F:sigma factor activity"/>
    <property type="evidence" value="ECO:0007669"/>
    <property type="project" value="UniProtKB-KW"/>
</dbReference>
<dbReference type="Gene3D" id="1.10.1740.10">
    <property type="match status" value="1"/>
</dbReference>
<protein>
    <submittedName>
        <fullName evidence="7">RNA polymerase sigma-70 factor</fullName>
    </submittedName>
</protein>
<dbReference type="SUPFAM" id="SSF88946">
    <property type="entry name" value="Sigma2 domain of RNA polymerase sigma factors"/>
    <property type="match status" value="1"/>
</dbReference>
<dbReference type="InterPro" id="IPR014327">
    <property type="entry name" value="RNA_pol_sigma70_bacteroid"/>
</dbReference>
<dbReference type="OrthoDB" id="1100095at2"/>
<keyword evidence="3" id="KW-0731">Sigma factor</keyword>
<dbReference type="KEGG" id="fop:FNB79_14835"/>
<evidence type="ECO:0000256" key="4">
    <source>
        <dbReference type="ARBA" id="ARBA00023163"/>
    </source>
</evidence>
<keyword evidence="2" id="KW-0805">Transcription regulation</keyword>
<proteinExistence type="inferred from homology"/>
<name>A0A516GUJ5_9FLAO</name>
<reference evidence="7 8" key="1">
    <citation type="submission" date="2019-07" db="EMBL/GenBank/DDBJ databases">
        <title>Genome sequencing for Formosa sp. PS13.</title>
        <authorList>
            <person name="Park S.-J."/>
        </authorList>
    </citation>
    <scope>NUCLEOTIDE SEQUENCE [LARGE SCALE GENOMIC DNA]</scope>
    <source>
        <strain evidence="7 8">PS13</strain>
    </source>
</reference>
<accession>A0A516GUJ5</accession>
<dbReference type="PANTHER" id="PTHR43133">
    <property type="entry name" value="RNA POLYMERASE ECF-TYPE SIGMA FACTO"/>
    <property type="match status" value="1"/>
</dbReference>
<dbReference type="SUPFAM" id="SSF88659">
    <property type="entry name" value="Sigma3 and sigma4 domains of RNA polymerase sigma factors"/>
    <property type="match status" value="1"/>
</dbReference>
<dbReference type="Gene3D" id="1.10.10.10">
    <property type="entry name" value="Winged helix-like DNA-binding domain superfamily/Winged helix DNA-binding domain"/>
    <property type="match status" value="1"/>
</dbReference>
<evidence type="ECO:0000313" key="8">
    <source>
        <dbReference type="Proteomes" id="UP000319209"/>
    </source>
</evidence>
<dbReference type="RefSeq" id="WP_143382102.1">
    <property type="nucleotide sequence ID" value="NZ_CP041637.1"/>
</dbReference>
<dbReference type="Pfam" id="PF04542">
    <property type="entry name" value="Sigma70_r2"/>
    <property type="match status" value="1"/>
</dbReference>
<dbReference type="InterPro" id="IPR000792">
    <property type="entry name" value="Tscrpt_reg_LuxR_C"/>
</dbReference>
<dbReference type="GO" id="GO:0003677">
    <property type="term" value="F:DNA binding"/>
    <property type="evidence" value="ECO:0007669"/>
    <property type="project" value="InterPro"/>
</dbReference>